<protein>
    <submittedName>
        <fullName evidence="2">Uncharacterized protein</fullName>
    </submittedName>
</protein>
<proteinExistence type="predicted"/>
<evidence type="ECO:0000313" key="3">
    <source>
        <dbReference type="Proteomes" id="UP000092445"/>
    </source>
</evidence>
<reference evidence="3" key="1">
    <citation type="submission" date="2014-03" db="EMBL/GenBank/DDBJ databases">
        <authorList>
            <person name="Aksoy S."/>
            <person name="Warren W."/>
            <person name="Wilson R.K."/>
        </authorList>
    </citation>
    <scope>NUCLEOTIDE SEQUENCE [LARGE SCALE GENOMIC DNA]</scope>
    <source>
        <strain evidence="3">IAEA</strain>
    </source>
</reference>
<evidence type="ECO:0000256" key="1">
    <source>
        <dbReference type="SAM" id="MobiDB-lite"/>
    </source>
</evidence>
<sequence>MVFMPTEDILEDEDEDLEQIKAKIHISNPCSSNERSKRSALPEVIIKSETETDGSSSKDTSDKGQGLSRTSLDPYECHIAAGFNSSVIQLWQVDQHSTRGKNLYNHFSKTYCRWELNNFTLDEDEMLLNIKRLHRDEDQQETYNRDQYFSKKYEDNS</sequence>
<organism evidence="2 3">
    <name type="scientific">Glossina pallidipes</name>
    <name type="common">Tsetse fly</name>
    <dbReference type="NCBI Taxonomy" id="7398"/>
    <lineage>
        <taxon>Eukaryota</taxon>
        <taxon>Metazoa</taxon>
        <taxon>Ecdysozoa</taxon>
        <taxon>Arthropoda</taxon>
        <taxon>Hexapoda</taxon>
        <taxon>Insecta</taxon>
        <taxon>Pterygota</taxon>
        <taxon>Neoptera</taxon>
        <taxon>Endopterygota</taxon>
        <taxon>Diptera</taxon>
        <taxon>Brachycera</taxon>
        <taxon>Muscomorpha</taxon>
        <taxon>Hippoboscoidea</taxon>
        <taxon>Glossinidae</taxon>
        <taxon>Glossina</taxon>
    </lineage>
</organism>
<keyword evidence="3" id="KW-1185">Reference proteome</keyword>
<name>A0A1A9ZCM2_GLOPL</name>
<feature type="region of interest" description="Disordered" evidence="1">
    <location>
        <begin position="28"/>
        <end position="69"/>
    </location>
</feature>
<accession>A0A1A9ZCM2</accession>
<reference evidence="2" key="2">
    <citation type="submission" date="2020-05" db="UniProtKB">
        <authorList>
            <consortium name="EnsemblMetazoa"/>
        </authorList>
    </citation>
    <scope>IDENTIFICATION</scope>
    <source>
        <strain evidence="2">IAEA</strain>
    </source>
</reference>
<dbReference type="AlphaFoldDB" id="A0A1A9ZCM2"/>
<evidence type="ECO:0000313" key="2">
    <source>
        <dbReference type="EnsemblMetazoa" id="GPAI010607-PA"/>
    </source>
</evidence>
<dbReference type="STRING" id="7398.A0A1A9ZCM2"/>
<dbReference type="Proteomes" id="UP000092445">
    <property type="component" value="Unassembled WGS sequence"/>
</dbReference>
<dbReference type="VEuPathDB" id="VectorBase:GPAI010607"/>
<dbReference type="EnsemblMetazoa" id="GPAI010607-RA">
    <property type="protein sequence ID" value="GPAI010607-PA"/>
    <property type="gene ID" value="GPAI010607"/>
</dbReference>